<feature type="compositionally biased region" description="Basic and acidic residues" evidence="1">
    <location>
        <begin position="186"/>
        <end position="217"/>
    </location>
</feature>
<proteinExistence type="predicted"/>
<feature type="compositionally biased region" description="Basic and acidic residues" evidence="1">
    <location>
        <begin position="43"/>
        <end position="56"/>
    </location>
</feature>
<feature type="region of interest" description="Disordered" evidence="1">
    <location>
        <begin position="411"/>
        <end position="457"/>
    </location>
</feature>
<feature type="compositionally biased region" description="Basic and acidic residues" evidence="1">
    <location>
        <begin position="448"/>
        <end position="457"/>
    </location>
</feature>
<sequence length="1359" mass="143768">MSARGFVPLRRAPPQLARKAKDAHKDGCPYCQEKSRVSQAGDALEHEADHAADAVMRHAPPAGLSASTGTLQRDPQDKSQPPPASSAGDAAAKVAEALAQTPPGKQIIGAASDEGQRIVNDPAGAAAAGVMAGSAIAGLAAGKSPLPFQPPPVKLGHSGLDLGLRYEGPIQRPSYVGATLGGRLPGEPEPKKPSAADERTKYRADTERMRADLDRFRQSMKTKPAPLATPAQGADAARSAKPPAATAPAAAPLAAPAPPSATDVHASAPPPAPPRKLETAPPVQRKARGPASHETSTTLADVLDERGASLDTAARAFMEQRFGRDFSAVRIHVGPRGARAADALNARAFTYGEHIVFASGEYRPGTESGARLLAHELAHVAQQGAAPPHGAARDTPARARDDMAAYANRPASLPMSPAHVNAPPMRRPSATAGPPRITHSAPTVARAKKPESKTPKDVKVKVDNAGELGALTFTVTKKDPTDGSVKGLRSFAIDRFVVPKTKGPNAGALYNDFARQGALSATIQLGDDPQAALWQKRAGTKQLQKRWLNRHGWSSQNADDNWQDAGGDKPFPQLNGQTCEMDHIVELQLGGNNTNENIQALDPDDNQSSGGTIWAELSGLAKSIKKSDDFDTDQVEQVRFVFAQATPKTTKPQPPAACKKKANKKQPSCLAVERCAEIGKVGAKAADSDDTQPYVLATAAHHETEMTVPGEFASARTSKRIVKFTELGNNAAATLVPGLLFRTLQHSNEQHDVIAATIDTREETRLPLDFGAGETGKGKNVTLTVARQTHIVKLANAKDTRLKFYYKYLSPGEITSLTETETGVDFSGHIDSTVPMLGRLPVAYKSQDGSFGLAKKIDPNTIKPPLPNTKVTEASIELGLAPTLSAKGVLAFNYAPGGKSLLDAKLTASADENGPRFKGDLNAHLPGVEATGVVEYSKTDGWKGGVTAHAADLQKKFKWVKSGDVSIGFKNAGEELAIDAQGTVTLDLPRVTNASLTLRNAEGRWMFRGKGTFDVPRMHPIDLYIEYDGEHLEAELDNVGFKYKGFDAKLKVHYLDGRFSGKGSLEFSKGRARGKLNIELLPTEKFTGDGSVTIIVREGVEATGSVALDKDEKLHVGGKLAFVKPIHLFDGFGGQATLLKAGISIPIPGASIGPVGLKARIEGELSAGYQIGPGEIRNASAEANFDPLEDDTNLSFKIGGQLWIGASAHITGAITGSIVFDVVVAEVSGNLTVSATASLNGEVLSNVLLTYEKSTYTMSADFAATLALAIRLALEASVRASAGIGPFKVETEKKWTLAERTFDTGLQLGIKVKKPLTYRSDKGLDVPGPSDIEVTKPDLDPQTLLKNVFGSASADERKG</sequence>
<gene>
    <name evidence="3" type="ORF">LMG27952_03972</name>
</gene>
<evidence type="ECO:0000256" key="1">
    <source>
        <dbReference type="SAM" id="MobiDB-lite"/>
    </source>
</evidence>
<feature type="region of interest" description="Disordered" evidence="1">
    <location>
        <begin position="1"/>
        <end position="99"/>
    </location>
</feature>
<dbReference type="Proteomes" id="UP000656319">
    <property type="component" value="Unassembled WGS sequence"/>
</dbReference>
<name>A0ABM8NTP0_9BURK</name>
<protein>
    <recommendedName>
        <fullName evidence="2">eCIS core domain-containing protein</fullName>
    </recommendedName>
</protein>
<keyword evidence="4" id="KW-1185">Reference proteome</keyword>
<dbReference type="RefSeq" id="WP_201697606.1">
    <property type="nucleotide sequence ID" value="NZ_CAJHCQ010000010.1"/>
</dbReference>
<dbReference type="Pfam" id="PF13699">
    <property type="entry name" value="eCIS_core"/>
    <property type="match status" value="1"/>
</dbReference>
<organism evidence="3 4">
    <name type="scientific">Paraburkholderia hiiakae</name>
    <dbReference type="NCBI Taxonomy" id="1081782"/>
    <lineage>
        <taxon>Bacteria</taxon>
        <taxon>Pseudomonadati</taxon>
        <taxon>Pseudomonadota</taxon>
        <taxon>Betaproteobacteria</taxon>
        <taxon>Burkholderiales</taxon>
        <taxon>Burkholderiaceae</taxon>
        <taxon>Paraburkholderia</taxon>
    </lineage>
</organism>
<evidence type="ECO:0000259" key="2">
    <source>
        <dbReference type="Pfam" id="PF13699"/>
    </source>
</evidence>
<feature type="compositionally biased region" description="Low complexity" evidence="1">
    <location>
        <begin position="234"/>
        <end position="254"/>
    </location>
</feature>
<feature type="region of interest" description="Disordered" evidence="1">
    <location>
        <begin position="174"/>
        <end position="299"/>
    </location>
</feature>
<dbReference type="InterPro" id="IPR003615">
    <property type="entry name" value="HNH_nuc"/>
</dbReference>
<dbReference type="InterPro" id="IPR025295">
    <property type="entry name" value="eCIS_core_dom"/>
</dbReference>
<accession>A0ABM8NTP0</accession>
<evidence type="ECO:0000313" key="4">
    <source>
        <dbReference type="Proteomes" id="UP000656319"/>
    </source>
</evidence>
<dbReference type="CDD" id="cd00085">
    <property type="entry name" value="HNHc"/>
    <property type="match status" value="1"/>
</dbReference>
<comment type="caution">
    <text evidence="3">The sequence shown here is derived from an EMBL/GenBank/DDBJ whole genome shotgun (WGS) entry which is preliminary data.</text>
</comment>
<feature type="domain" description="eCIS core" evidence="2">
    <location>
        <begin position="310"/>
        <end position="385"/>
    </location>
</feature>
<reference evidence="3 4" key="1">
    <citation type="submission" date="2020-10" db="EMBL/GenBank/DDBJ databases">
        <authorList>
            <person name="Peeters C."/>
        </authorList>
    </citation>
    <scope>NUCLEOTIDE SEQUENCE [LARGE SCALE GENOMIC DNA]</scope>
    <source>
        <strain evidence="3 4">LMG 27952</strain>
    </source>
</reference>
<evidence type="ECO:0000313" key="3">
    <source>
        <dbReference type="EMBL" id="CAD6543008.1"/>
    </source>
</evidence>
<dbReference type="EMBL" id="CAJHCQ010000010">
    <property type="protein sequence ID" value="CAD6543008.1"/>
    <property type="molecule type" value="Genomic_DNA"/>
</dbReference>
<feature type="compositionally biased region" description="Low complexity" evidence="1">
    <location>
        <begin position="85"/>
        <end position="99"/>
    </location>
</feature>